<protein>
    <submittedName>
        <fullName evidence="1">Uncharacterized protein</fullName>
    </submittedName>
</protein>
<organism evidence="1 2">
    <name type="scientific">Lasiosphaeria ovina</name>
    <dbReference type="NCBI Taxonomy" id="92902"/>
    <lineage>
        <taxon>Eukaryota</taxon>
        <taxon>Fungi</taxon>
        <taxon>Dikarya</taxon>
        <taxon>Ascomycota</taxon>
        <taxon>Pezizomycotina</taxon>
        <taxon>Sordariomycetes</taxon>
        <taxon>Sordariomycetidae</taxon>
        <taxon>Sordariales</taxon>
        <taxon>Lasiosphaeriaceae</taxon>
        <taxon>Lasiosphaeria</taxon>
    </lineage>
</organism>
<evidence type="ECO:0000313" key="1">
    <source>
        <dbReference type="EMBL" id="KAK3376881.1"/>
    </source>
</evidence>
<accession>A0AAE0KHW2</accession>
<evidence type="ECO:0000313" key="2">
    <source>
        <dbReference type="Proteomes" id="UP001287356"/>
    </source>
</evidence>
<gene>
    <name evidence="1" type="ORF">B0T24DRAFT_677740</name>
</gene>
<name>A0AAE0KHW2_9PEZI</name>
<keyword evidence="2" id="KW-1185">Reference proteome</keyword>
<comment type="caution">
    <text evidence="1">The sequence shown here is derived from an EMBL/GenBank/DDBJ whole genome shotgun (WGS) entry which is preliminary data.</text>
</comment>
<dbReference type="EMBL" id="JAULSN010000003">
    <property type="protein sequence ID" value="KAK3376881.1"/>
    <property type="molecule type" value="Genomic_DNA"/>
</dbReference>
<reference evidence="1" key="2">
    <citation type="submission" date="2023-06" db="EMBL/GenBank/DDBJ databases">
        <authorList>
            <consortium name="Lawrence Berkeley National Laboratory"/>
            <person name="Haridas S."/>
            <person name="Hensen N."/>
            <person name="Bonometti L."/>
            <person name="Westerberg I."/>
            <person name="Brannstrom I.O."/>
            <person name="Guillou S."/>
            <person name="Cros-Aarteil S."/>
            <person name="Calhoun S."/>
            <person name="Kuo A."/>
            <person name="Mondo S."/>
            <person name="Pangilinan J."/>
            <person name="Riley R."/>
            <person name="Labutti K."/>
            <person name="Andreopoulos B."/>
            <person name="Lipzen A."/>
            <person name="Chen C."/>
            <person name="Yanf M."/>
            <person name="Daum C."/>
            <person name="Ng V."/>
            <person name="Clum A."/>
            <person name="Steindorff A."/>
            <person name="Ohm R."/>
            <person name="Martin F."/>
            <person name="Silar P."/>
            <person name="Natvig D."/>
            <person name="Lalanne C."/>
            <person name="Gautier V."/>
            <person name="Ament-Velasquez S.L."/>
            <person name="Kruys A."/>
            <person name="Hutchinson M.I."/>
            <person name="Powell A.J."/>
            <person name="Barry K."/>
            <person name="Miller A.N."/>
            <person name="Grigoriev I.V."/>
            <person name="Debuchy R."/>
            <person name="Gladieux P."/>
            <person name="Thoren M.H."/>
            <person name="Johannesson H."/>
        </authorList>
    </citation>
    <scope>NUCLEOTIDE SEQUENCE</scope>
    <source>
        <strain evidence="1">CBS 958.72</strain>
    </source>
</reference>
<dbReference type="AlphaFoldDB" id="A0AAE0KHW2"/>
<dbReference type="Proteomes" id="UP001287356">
    <property type="component" value="Unassembled WGS sequence"/>
</dbReference>
<proteinExistence type="predicted"/>
<reference evidence="1" key="1">
    <citation type="journal article" date="2023" name="Mol. Phylogenet. Evol.">
        <title>Genome-scale phylogeny and comparative genomics of the fungal order Sordariales.</title>
        <authorList>
            <person name="Hensen N."/>
            <person name="Bonometti L."/>
            <person name="Westerberg I."/>
            <person name="Brannstrom I.O."/>
            <person name="Guillou S."/>
            <person name="Cros-Aarteil S."/>
            <person name="Calhoun S."/>
            <person name="Haridas S."/>
            <person name="Kuo A."/>
            <person name="Mondo S."/>
            <person name="Pangilinan J."/>
            <person name="Riley R."/>
            <person name="LaButti K."/>
            <person name="Andreopoulos B."/>
            <person name="Lipzen A."/>
            <person name="Chen C."/>
            <person name="Yan M."/>
            <person name="Daum C."/>
            <person name="Ng V."/>
            <person name="Clum A."/>
            <person name="Steindorff A."/>
            <person name="Ohm R.A."/>
            <person name="Martin F."/>
            <person name="Silar P."/>
            <person name="Natvig D.O."/>
            <person name="Lalanne C."/>
            <person name="Gautier V."/>
            <person name="Ament-Velasquez S.L."/>
            <person name="Kruys A."/>
            <person name="Hutchinson M.I."/>
            <person name="Powell A.J."/>
            <person name="Barry K."/>
            <person name="Miller A.N."/>
            <person name="Grigoriev I.V."/>
            <person name="Debuchy R."/>
            <person name="Gladieux P."/>
            <person name="Hiltunen Thoren M."/>
            <person name="Johannesson H."/>
        </authorList>
    </citation>
    <scope>NUCLEOTIDE SEQUENCE</scope>
    <source>
        <strain evidence="1">CBS 958.72</strain>
    </source>
</reference>
<sequence length="506" mass="54256">MRRFLSNLGQELQGGFGQQGGGGYGGYPQQLGGGGFGGFGGGGGGGGGGGFNQAMYGAPPVRQATTPCPRKQPQAGLQDWIGLGNPQFSAFNMCPTCYNTYVRPTPYASAFVTKAGAIAVPPHVAVRCDMGRFWVRTAGMVLLTMNQDGRHDITLLARAAAVRAQDGECPNAQLASEQQPLVVARRATWYTIQDPQTGTQPLPGWTVCASCAFSIQTCCPAIAAGLAPVQPAGPPRDASCALVPSDYYDDTRTAQILQQVGGCAVTAAMTRRPDLSQLVDWLRANLPPLRGGNPVSTGVGGPQQPDGLCPRNYPSTNLKCHTLQGLFDFTVCEQCYGDVIKPDADKGIDLARRFDITASSVPGPGFTCQLYSDRMRRVWRDAASTGDMEHLRQKVSERRAKERELQMKTAQLQQQAAQLRIQASTQEHLAINAMRVATNAASNNILLSGVGAGYRVEGGYVYKPSGVADFSQTTQLNNQAAMLKVQAGQAEDQIRMAVEEWKRFWE</sequence>